<gene>
    <name evidence="1" type="ORF">PCON_03223</name>
</gene>
<evidence type="ECO:0000313" key="1">
    <source>
        <dbReference type="EMBL" id="CCX34253.1"/>
    </source>
</evidence>
<dbReference type="EMBL" id="HF936442">
    <property type="protein sequence ID" value="CCX34253.1"/>
    <property type="molecule type" value="Genomic_DNA"/>
</dbReference>
<protein>
    <submittedName>
        <fullName evidence="1">Uncharacterized protein</fullName>
    </submittedName>
</protein>
<accession>U4LX56</accession>
<organism evidence="1 2">
    <name type="scientific">Pyronema omphalodes (strain CBS 100304)</name>
    <name type="common">Pyronema confluens</name>
    <dbReference type="NCBI Taxonomy" id="1076935"/>
    <lineage>
        <taxon>Eukaryota</taxon>
        <taxon>Fungi</taxon>
        <taxon>Dikarya</taxon>
        <taxon>Ascomycota</taxon>
        <taxon>Pezizomycotina</taxon>
        <taxon>Pezizomycetes</taxon>
        <taxon>Pezizales</taxon>
        <taxon>Pyronemataceae</taxon>
        <taxon>Pyronema</taxon>
    </lineage>
</organism>
<reference evidence="1 2" key="1">
    <citation type="journal article" date="2013" name="PLoS Genet.">
        <title>The genome and development-dependent transcriptomes of Pyronema confluens: a window into fungal evolution.</title>
        <authorList>
            <person name="Traeger S."/>
            <person name="Altegoer F."/>
            <person name="Freitag M."/>
            <person name="Gabaldon T."/>
            <person name="Kempken F."/>
            <person name="Kumar A."/>
            <person name="Marcet-Houben M."/>
            <person name="Poggeler S."/>
            <person name="Stajich J.E."/>
            <person name="Nowrousian M."/>
        </authorList>
    </citation>
    <scope>NUCLEOTIDE SEQUENCE [LARGE SCALE GENOMIC DNA]</scope>
    <source>
        <strain evidence="2">CBS 100304</strain>
        <tissue evidence="1">Vegetative mycelium</tissue>
    </source>
</reference>
<dbReference type="Proteomes" id="UP000018144">
    <property type="component" value="Unassembled WGS sequence"/>
</dbReference>
<dbReference type="AlphaFoldDB" id="U4LX56"/>
<keyword evidence="2" id="KW-1185">Reference proteome</keyword>
<sequence>MALRRSVFNLLSNADMVNIVVFHGGTRRADAGGFRRIGRCK</sequence>
<proteinExistence type="predicted"/>
<evidence type="ECO:0000313" key="2">
    <source>
        <dbReference type="Proteomes" id="UP000018144"/>
    </source>
</evidence>
<name>U4LX56_PYROM</name>